<keyword evidence="2" id="KW-0732">Signal</keyword>
<name>A0A852UWQ8_9ACTN</name>
<proteinExistence type="predicted"/>
<dbReference type="EMBL" id="JACCCO010000001">
    <property type="protein sequence ID" value="NYF39968.1"/>
    <property type="molecule type" value="Genomic_DNA"/>
</dbReference>
<gene>
    <name evidence="4" type="ORF">HDA43_002127</name>
</gene>
<comment type="caution">
    <text evidence="4">The sequence shown here is derived from an EMBL/GenBank/DDBJ whole genome shotgun (WGS) entry which is preliminary data.</text>
</comment>
<evidence type="ECO:0000313" key="4">
    <source>
        <dbReference type="EMBL" id="NYF39968.1"/>
    </source>
</evidence>
<dbReference type="RefSeq" id="WP_179819540.1">
    <property type="nucleotide sequence ID" value="NZ_JACCCO010000001.1"/>
</dbReference>
<protein>
    <recommendedName>
        <fullName evidence="3">AMIN-like domain-containing protein</fullName>
    </recommendedName>
</protein>
<dbReference type="Pfam" id="PF24837">
    <property type="entry name" value="AMIN-like"/>
    <property type="match status" value="1"/>
</dbReference>
<dbReference type="InterPro" id="IPR056303">
    <property type="entry name" value="AMIN-like"/>
</dbReference>
<keyword evidence="5" id="KW-1185">Reference proteome</keyword>
<feature type="chain" id="PRO_5039345253" description="AMIN-like domain-containing protein" evidence="2">
    <location>
        <begin position="23"/>
        <end position="214"/>
    </location>
</feature>
<evidence type="ECO:0000259" key="3">
    <source>
        <dbReference type="Pfam" id="PF24837"/>
    </source>
</evidence>
<evidence type="ECO:0000313" key="5">
    <source>
        <dbReference type="Proteomes" id="UP000576393"/>
    </source>
</evidence>
<accession>A0A852UWQ8</accession>
<sequence>MKRIRVALTLVLLGLPAAGCGAAARDTGFTPADPPAATATSDAPGAPGASSAPAAPPSSPAATSAARPGRKPPTGTREIEVERDLDESPIVTGARFAEHDGFDRVVIDVKGALPGYTVRWVPKLVQEGSGDPIDATGGAYLEVRMRPAAAHGGSGKPTWTGGPIFQAGLGNVQNVVKTGDFEGVVGVGIVLDHRAGFRVTEQRSPNRLVIDVAH</sequence>
<dbReference type="Proteomes" id="UP000576393">
    <property type="component" value="Unassembled WGS sequence"/>
</dbReference>
<organism evidence="4 5">
    <name type="scientific">Streptosporangium sandarakinum</name>
    <dbReference type="NCBI Taxonomy" id="1260955"/>
    <lineage>
        <taxon>Bacteria</taxon>
        <taxon>Bacillati</taxon>
        <taxon>Actinomycetota</taxon>
        <taxon>Actinomycetes</taxon>
        <taxon>Streptosporangiales</taxon>
        <taxon>Streptosporangiaceae</taxon>
        <taxon>Streptosporangium</taxon>
    </lineage>
</organism>
<reference evidence="4 5" key="1">
    <citation type="submission" date="2020-07" db="EMBL/GenBank/DDBJ databases">
        <title>Sequencing the genomes of 1000 actinobacteria strains.</title>
        <authorList>
            <person name="Klenk H.-P."/>
        </authorList>
    </citation>
    <scope>NUCLEOTIDE SEQUENCE [LARGE SCALE GENOMIC DNA]</scope>
    <source>
        <strain evidence="4 5">DSM 45763</strain>
    </source>
</reference>
<feature type="signal peptide" evidence="2">
    <location>
        <begin position="1"/>
        <end position="22"/>
    </location>
</feature>
<feature type="region of interest" description="Disordered" evidence="1">
    <location>
        <begin position="31"/>
        <end position="86"/>
    </location>
</feature>
<evidence type="ECO:0000256" key="2">
    <source>
        <dbReference type="SAM" id="SignalP"/>
    </source>
</evidence>
<dbReference type="AlphaFoldDB" id="A0A852UWQ8"/>
<feature type="compositionally biased region" description="Low complexity" evidence="1">
    <location>
        <begin position="35"/>
        <end position="53"/>
    </location>
</feature>
<feature type="domain" description="AMIN-like" evidence="3">
    <location>
        <begin position="90"/>
        <end position="214"/>
    </location>
</feature>
<evidence type="ECO:0000256" key="1">
    <source>
        <dbReference type="SAM" id="MobiDB-lite"/>
    </source>
</evidence>